<dbReference type="SUPFAM" id="SSF49503">
    <property type="entry name" value="Cupredoxins"/>
    <property type="match status" value="1"/>
</dbReference>
<gene>
    <name evidence="16" type="ORF">K3136_05475</name>
</gene>
<evidence type="ECO:0000256" key="12">
    <source>
        <dbReference type="SAM" id="MobiDB-lite"/>
    </source>
</evidence>
<feature type="transmembrane region" description="Helical" evidence="13">
    <location>
        <begin position="78"/>
        <end position="99"/>
    </location>
</feature>
<feature type="compositionally biased region" description="Gly residues" evidence="12">
    <location>
        <begin position="292"/>
        <end position="305"/>
    </location>
</feature>
<evidence type="ECO:0000256" key="2">
    <source>
        <dbReference type="ARBA" id="ARBA00007866"/>
    </source>
</evidence>
<evidence type="ECO:0000259" key="14">
    <source>
        <dbReference type="PROSITE" id="PS50857"/>
    </source>
</evidence>
<keyword evidence="10" id="KW-0560">Oxidoreductase</keyword>
<evidence type="ECO:0000256" key="13">
    <source>
        <dbReference type="SAM" id="Phobius"/>
    </source>
</evidence>
<keyword evidence="9 13" id="KW-1133">Transmembrane helix</keyword>
<evidence type="ECO:0000256" key="6">
    <source>
        <dbReference type="ARBA" id="ARBA00022692"/>
    </source>
</evidence>
<dbReference type="InterPro" id="IPR011759">
    <property type="entry name" value="Cyt_c_oxidase_su2_TM_dom"/>
</dbReference>
<dbReference type="InterPro" id="IPR045187">
    <property type="entry name" value="CcO_II"/>
</dbReference>
<sequence length="305" mass="33758">MALGLPAVAYANSGLEQSFLQPMGPVADEQLNHLLRVIGITMIVILPVLIGVPYILWRYRYAKPKGDYTPEWEFSKKLEWALWGVPVLVVIVLASWLWYSTEKLDPYQPLGPEPLQVQAIGLDWKWVFIYPEEGIATVNELAIPVDRPVELTLTTDTVMQSLLISSLTGQIYAMPGMTTKLNFSATRTGEAEGENTQFNGDGFGRQKFIVRALEPADYADWVASGSGGLTLDEPTYAILRRQTVLADARKDLGLEKTAQPLVMTLAQPDTFDQIVAKYRDDDGNPAREQNWGGTGRPGNQTGDGK</sequence>
<comment type="subcellular location">
    <subcellularLocation>
        <location evidence="1">Cell membrane</location>
        <topology evidence="1">Multi-pass membrane protein</topology>
    </subcellularLocation>
</comment>
<evidence type="ECO:0000313" key="17">
    <source>
        <dbReference type="Proteomes" id="UP000824321"/>
    </source>
</evidence>
<dbReference type="InterPro" id="IPR036257">
    <property type="entry name" value="Cyt_c_oxidase_su2_TM_sf"/>
</dbReference>
<dbReference type="EMBL" id="CP081294">
    <property type="protein sequence ID" value="QZD96150.1"/>
    <property type="molecule type" value="Genomic_DNA"/>
</dbReference>
<feature type="transmembrane region" description="Helical" evidence="13">
    <location>
        <begin position="37"/>
        <end position="57"/>
    </location>
</feature>
<dbReference type="InterPro" id="IPR008972">
    <property type="entry name" value="Cupredoxin"/>
</dbReference>
<dbReference type="PANTHER" id="PTHR22888:SF18">
    <property type="entry name" value="CYTOCHROME BO(3) UBIQUINOL OXIDASE SUBUNIT 2"/>
    <property type="match status" value="1"/>
</dbReference>
<keyword evidence="6 13" id="KW-0812">Transmembrane</keyword>
<feature type="region of interest" description="Disordered" evidence="12">
    <location>
        <begin position="278"/>
        <end position="305"/>
    </location>
</feature>
<name>A0ABX9A4F5_9SPHN</name>
<keyword evidence="5" id="KW-0679">Respiratory chain</keyword>
<keyword evidence="4" id="KW-1003">Cell membrane</keyword>
<comment type="similarity">
    <text evidence="2">Belongs to the cytochrome c oxidase subunit 2 family.</text>
</comment>
<dbReference type="InterPro" id="IPR002429">
    <property type="entry name" value="CcO_II-like_C"/>
</dbReference>
<dbReference type="Proteomes" id="UP000824321">
    <property type="component" value="Chromosome"/>
</dbReference>
<evidence type="ECO:0000313" key="16">
    <source>
        <dbReference type="EMBL" id="QZD96150.1"/>
    </source>
</evidence>
<keyword evidence="8" id="KW-0249">Electron transport</keyword>
<feature type="domain" description="Cytochrome oxidase subunit II copper A binding" evidence="14">
    <location>
        <begin position="112"/>
        <end position="224"/>
    </location>
</feature>
<evidence type="ECO:0000256" key="9">
    <source>
        <dbReference type="ARBA" id="ARBA00022989"/>
    </source>
</evidence>
<feature type="domain" description="Cytochrome oxidase subunit II transmembrane region profile" evidence="15">
    <location>
        <begin position="11"/>
        <end position="108"/>
    </location>
</feature>
<keyword evidence="3" id="KW-0813">Transport</keyword>
<keyword evidence="17" id="KW-1185">Reference proteome</keyword>
<dbReference type="Gene3D" id="2.60.40.420">
    <property type="entry name" value="Cupredoxins - blue copper proteins"/>
    <property type="match status" value="1"/>
</dbReference>
<dbReference type="InterPro" id="IPR034227">
    <property type="entry name" value="CuRO_UO_II"/>
</dbReference>
<keyword evidence="7" id="KW-0732">Signal</keyword>
<protein>
    <submittedName>
        <fullName evidence="16">Cytochrome ubiquinol oxidase subunit II</fullName>
    </submittedName>
</protein>
<keyword evidence="11 13" id="KW-0472">Membrane</keyword>
<evidence type="ECO:0000256" key="10">
    <source>
        <dbReference type="ARBA" id="ARBA00023002"/>
    </source>
</evidence>
<dbReference type="RefSeq" id="WP_221431874.1">
    <property type="nucleotide sequence ID" value="NZ_CP081294.1"/>
</dbReference>
<evidence type="ECO:0000256" key="1">
    <source>
        <dbReference type="ARBA" id="ARBA00004651"/>
    </source>
</evidence>
<evidence type="ECO:0000256" key="7">
    <source>
        <dbReference type="ARBA" id="ARBA00022729"/>
    </source>
</evidence>
<evidence type="ECO:0000256" key="5">
    <source>
        <dbReference type="ARBA" id="ARBA00022660"/>
    </source>
</evidence>
<evidence type="ECO:0000256" key="8">
    <source>
        <dbReference type="ARBA" id="ARBA00022982"/>
    </source>
</evidence>
<dbReference type="Gene3D" id="1.10.287.90">
    <property type="match status" value="1"/>
</dbReference>
<dbReference type="SUPFAM" id="SSF81464">
    <property type="entry name" value="Cytochrome c oxidase subunit II-like, transmembrane region"/>
    <property type="match status" value="1"/>
</dbReference>
<dbReference type="PROSITE" id="PS50857">
    <property type="entry name" value="COX2_CUA"/>
    <property type="match status" value="1"/>
</dbReference>
<evidence type="ECO:0000256" key="3">
    <source>
        <dbReference type="ARBA" id="ARBA00022448"/>
    </source>
</evidence>
<reference evidence="16 17" key="1">
    <citation type="submission" date="2021-08" db="EMBL/GenBank/DDBJ databases">
        <title>Comparative Genomics Analysis of the Genus Qipengyuania Reveals Extensive Genetic Diversity and Metabolic Versatility, Including the Description of Fifteen Novel Species.</title>
        <authorList>
            <person name="Liu Y."/>
        </authorList>
    </citation>
    <scope>NUCLEOTIDE SEQUENCE [LARGE SCALE GENOMIC DNA]</scope>
    <source>
        <strain evidence="16 17">1NDH1</strain>
    </source>
</reference>
<dbReference type="CDD" id="cd04212">
    <property type="entry name" value="CuRO_UO_II"/>
    <property type="match status" value="1"/>
</dbReference>
<organism evidence="16 17">
    <name type="scientific">Qipengyuania gelatinilytica</name>
    <dbReference type="NCBI Taxonomy" id="2867231"/>
    <lineage>
        <taxon>Bacteria</taxon>
        <taxon>Pseudomonadati</taxon>
        <taxon>Pseudomonadota</taxon>
        <taxon>Alphaproteobacteria</taxon>
        <taxon>Sphingomonadales</taxon>
        <taxon>Erythrobacteraceae</taxon>
        <taxon>Qipengyuania</taxon>
    </lineage>
</organism>
<accession>A0ABX9A4F5</accession>
<proteinExistence type="inferred from homology"/>
<evidence type="ECO:0000256" key="4">
    <source>
        <dbReference type="ARBA" id="ARBA00022475"/>
    </source>
</evidence>
<evidence type="ECO:0000256" key="11">
    <source>
        <dbReference type="ARBA" id="ARBA00023136"/>
    </source>
</evidence>
<evidence type="ECO:0000259" key="15">
    <source>
        <dbReference type="PROSITE" id="PS50999"/>
    </source>
</evidence>
<dbReference type="PROSITE" id="PS50999">
    <property type="entry name" value="COX2_TM"/>
    <property type="match status" value="1"/>
</dbReference>
<dbReference type="PANTHER" id="PTHR22888">
    <property type="entry name" value="CYTOCHROME C OXIDASE, SUBUNIT II"/>
    <property type="match status" value="1"/>
</dbReference>